<sequence length="108" mass="12045">MITALTSFTLPAPISREDAVAIFRSTAPKYRNVPGLYRKTYVLYPDGVTVGGIYLWQTREAAEAMYTDAWRDFVRGKYGCEPSVTYLDSPVVVDNVTQQTVIDDLGEA</sequence>
<keyword evidence="2" id="KW-1185">Reference proteome</keyword>
<dbReference type="GO" id="GO:0004497">
    <property type="term" value="F:monooxygenase activity"/>
    <property type="evidence" value="ECO:0007669"/>
    <property type="project" value="UniProtKB-KW"/>
</dbReference>
<dbReference type="SUPFAM" id="SSF54909">
    <property type="entry name" value="Dimeric alpha+beta barrel"/>
    <property type="match status" value="1"/>
</dbReference>
<dbReference type="RefSeq" id="WP_144067837.1">
    <property type="nucleotide sequence ID" value="NZ_CP041636.1"/>
</dbReference>
<protein>
    <submittedName>
        <fullName evidence="1">Monooxygenase</fullName>
    </submittedName>
</protein>
<keyword evidence="1" id="KW-0560">Oxidoreductase</keyword>
<dbReference type="EMBL" id="CP041636">
    <property type="protein sequence ID" value="QDO96856.1"/>
    <property type="molecule type" value="Genomic_DNA"/>
</dbReference>
<dbReference type="AlphaFoldDB" id="A0A516GZA1"/>
<reference evidence="1 2" key="1">
    <citation type="submission" date="2019-07" db="EMBL/GenBank/DDBJ databases">
        <title>Genome sequencing for Ferrovibrio sp. K5.</title>
        <authorList>
            <person name="Park S.-J."/>
        </authorList>
    </citation>
    <scope>NUCLEOTIDE SEQUENCE [LARGE SCALE GENOMIC DNA]</scope>
    <source>
        <strain evidence="1 2">K5</strain>
    </source>
</reference>
<accession>A0A516GZA1</accession>
<proteinExistence type="predicted"/>
<dbReference type="OrthoDB" id="2065010at2"/>
<keyword evidence="1" id="KW-0503">Monooxygenase</keyword>
<dbReference type="Proteomes" id="UP000317496">
    <property type="component" value="Chromosome"/>
</dbReference>
<dbReference type="KEGG" id="fer:FNB15_06000"/>
<dbReference type="Gene3D" id="3.30.70.100">
    <property type="match status" value="1"/>
</dbReference>
<name>A0A516GZA1_9PROT</name>
<evidence type="ECO:0000313" key="2">
    <source>
        <dbReference type="Proteomes" id="UP000317496"/>
    </source>
</evidence>
<gene>
    <name evidence="1" type="ORF">FNB15_06000</name>
</gene>
<evidence type="ECO:0000313" key="1">
    <source>
        <dbReference type="EMBL" id="QDO96856.1"/>
    </source>
</evidence>
<organism evidence="1 2">
    <name type="scientific">Ferrovibrio terrae</name>
    <dbReference type="NCBI Taxonomy" id="2594003"/>
    <lineage>
        <taxon>Bacteria</taxon>
        <taxon>Pseudomonadati</taxon>
        <taxon>Pseudomonadota</taxon>
        <taxon>Alphaproteobacteria</taxon>
        <taxon>Rhodospirillales</taxon>
        <taxon>Rhodospirillaceae</taxon>
        <taxon>Ferrovibrio</taxon>
    </lineage>
</organism>
<dbReference type="InterPro" id="IPR011008">
    <property type="entry name" value="Dimeric_a/b-barrel"/>
</dbReference>